<dbReference type="InterPro" id="IPR032675">
    <property type="entry name" value="LRR_dom_sf"/>
</dbReference>
<accession>A0AAW0G3J6</accession>
<dbReference type="Gene3D" id="3.80.10.10">
    <property type="entry name" value="Ribonuclease Inhibitor"/>
    <property type="match status" value="1"/>
</dbReference>
<reference evidence="1 2" key="1">
    <citation type="submission" date="2022-09" db="EMBL/GenBank/DDBJ databases">
        <authorList>
            <person name="Palmer J.M."/>
        </authorList>
    </citation>
    <scope>NUCLEOTIDE SEQUENCE [LARGE SCALE GENOMIC DNA]</scope>
    <source>
        <strain evidence="1 2">DSM 7382</strain>
    </source>
</reference>
<gene>
    <name evidence="1" type="ORF">QCA50_012535</name>
</gene>
<organism evidence="1 2">
    <name type="scientific">Cerrena zonata</name>
    <dbReference type="NCBI Taxonomy" id="2478898"/>
    <lineage>
        <taxon>Eukaryota</taxon>
        <taxon>Fungi</taxon>
        <taxon>Dikarya</taxon>
        <taxon>Basidiomycota</taxon>
        <taxon>Agaricomycotina</taxon>
        <taxon>Agaricomycetes</taxon>
        <taxon>Polyporales</taxon>
        <taxon>Cerrenaceae</taxon>
        <taxon>Cerrena</taxon>
    </lineage>
</organism>
<dbReference type="Proteomes" id="UP001385951">
    <property type="component" value="Unassembled WGS sequence"/>
</dbReference>
<name>A0AAW0G3J6_9APHY</name>
<evidence type="ECO:0000313" key="2">
    <source>
        <dbReference type="Proteomes" id="UP001385951"/>
    </source>
</evidence>
<comment type="caution">
    <text evidence="1">The sequence shown here is derived from an EMBL/GenBank/DDBJ whole genome shotgun (WGS) entry which is preliminary data.</text>
</comment>
<dbReference type="EMBL" id="JASBNA010000026">
    <property type="protein sequence ID" value="KAK7684211.1"/>
    <property type="molecule type" value="Genomic_DNA"/>
</dbReference>
<evidence type="ECO:0000313" key="1">
    <source>
        <dbReference type="EMBL" id="KAK7684211.1"/>
    </source>
</evidence>
<dbReference type="AlphaFoldDB" id="A0AAW0G3J6"/>
<proteinExistence type="predicted"/>
<keyword evidence="2" id="KW-1185">Reference proteome</keyword>
<sequence>MCRSFSGVLSLRIPTATGMSRHSSVNIEMRHLASTTWNDWDDYFMHTDEPGTSASWSTAITKDIVVSSYAEGTARNDTSCAQRIEPKQDELSALPAVVSDCDKWIRNSILGALQSATTVYNRMTERYNRSGDGVEVTAGDRGHDLQRSSRLPTEIYEMIIDHVAVTVSGHYNRSDLARCARVCWAWVPRAQMHLFSSIFLLLPPVKQPIASFQRAVRQKRFLLQYIKAMTCSVEYTATRSRQMTLLTSYHMPNLKQCCISYLDLKTEHPSLSRFPSSATSLRKLELMYCNTGDVNQLCRFLTSFRSLSIVVITWPLDPAFCGHDLPHLQFNRSKCSLRTLALGFTPNLSPLLKSFIKARPFISHLRHLIVPCERFTTASSSLHDTTELLEHCSQSLEEVTVIVGHVVMAKFDSLSSFSFSLEPQLSVTERKLFTDDVGCLDEILSGEMFRSFRKLRIRADIVTPTELPFPKLKERKVDVDVSDKDDPIPF</sequence>
<evidence type="ECO:0008006" key="3">
    <source>
        <dbReference type="Google" id="ProtNLM"/>
    </source>
</evidence>
<protein>
    <recommendedName>
        <fullName evidence="3">F-box domain-containing protein</fullName>
    </recommendedName>
</protein>